<evidence type="ECO:0000256" key="1">
    <source>
        <dbReference type="SAM" id="SignalP"/>
    </source>
</evidence>
<feature type="chain" id="PRO_5019725317" description="Lipoprotein" evidence="1">
    <location>
        <begin position="26"/>
        <end position="564"/>
    </location>
</feature>
<evidence type="ECO:0000313" key="2">
    <source>
        <dbReference type="EMBL" id="RKP57657.1"/>
    </source>
</evidence>
<feature type="signal peptide" evidence="1">
    <location>
        <begin position="1"/>
        <end position="25"/>
    </location>
</feature>
<reference evidence="2 3" key="1">
    <citation type="submission" date="2018-10" db="EMBL/GenBank/DDBJ databases">
        <title>Robbsia sp. DHC34, isolated from soil.</title>
        <authorList>
            <person name="Gao Z.-H."/>
            <person name="Qiu L.-H."/>
        </authorList>
    </citation>
    <scope>NUCLEOTIDE SEQUENCE [LARGE SCALE GENOMIC DNA]</scope>
    <source>
        <strain evidence="2 3">DHC34</strain>
    </source>
</reference>
<keyword evidence="3" id="KW-1185">Reference proteome</keyword>
<organism evidence="2 3">
    <name type="scientific">Pararobbsia silviterrae</name>
    <dbReference type="NCBI Taxonomy" id="1792498"/>
    <lineage>
        <taxon>Bacteria</taxon>
        <taxon>Pseudomonadati</taxon>
        <taxon>Pseudomonadota</taxon>
        <taxon>Betaproteobacteria</taxon>
        <taxon>Burkholderiales</taxon>
        <taxon>Burkholderiaceae</taxon>
        <taxon>Pararobbsia</taxon>
    </lineage>
</organism>
<dbReference type="AlphaFoldDB" id="A0A494Y7W5"/>
<evidence type="ECO:0008006" key="4">
    <source>
        <dbReference type="Google" id="ProtNLM"/>
    </source>
</evidence>
<dbReference type="RefSeq" id="WP_121084846.1">
    <property type="nucleotide sequence ID" value="NZ_RBZU01000002.1"/>
</dbReference>
<keyword evidence="1" id="KW-0732">Signal</keyword>
<dbReference type="PROSITE" id="PS51257">
    <property type="entry name" value="PROKAR_LIPOPROTEIN"/>
    <property type="match status" value="1"/>
</dbReference>
<dbReference type="Proteomes" id="UP000270342">
    <property type="component" value="Unassembled WGS sequence"/>
</dbReference>
<evidence type="ECO:0000313" key="3">
    <source>
        <dbReference type="Proteomes" id="UP000270342"/>
    </source>
</evidence>
<sequence>MRQSTWKWRALIGACVLLTSACTELVTYQLADDRAEIPPAAFPYALSQTRLTTTFTVTLVDCTPAKDSTFPSLSLKVAAATSQTFEADPKERYYVDYTQLATFWKSTTLKVTTAGDQTLQSVNTESNDQTLQISGAFLQTAASIAGAALTGRVHVPEAEQAAQQKQLEFDLQFKQNAPLGPNSGAGGTPTHPPYAIVSACSHDAMTSIDTLNKKKQALKTLQATLKPAGGASAPSTASDAAISQAANDVADATKAVTLLIPMTLEPKIDEFTASDGSPIERHLYPASLLTYIRQKWVDRAFQNTWIDVSFNGAAPVTEAVPRDAYAIAAAASVQGGGNDLVPESTDVSFELFVRKFSLGVAPAKGTQAASGSVATSGGPIQHDGLVVRQPATGFFRACLGTCQAPDAFGVVPPDAAGVNVDLEPQLQVSVPQLGKKLHMPLHNGFGQDMTLAVTLGPDGSTNVLSFQDNSTIGAGLTAVANAGTTYTSAVTAQNGAITARNGALTAQEGLAVSNEQIAAGYAGLATTNASFADNALKAQADCIQQAQTIIKNGRSPTVQCPGGQ</sequence>
<comment type="caution">
    <text evidence="2">The sequence shown here is derived from an EMBL/GenBank/DDBJ whole genome shotgun (WGS) entry which is preliminary data.</text>
</comment>
<gene>
    <name evidence="2" type="ORF">D7S86_06865</name>
</gene>
<accession>A0A494Y7W5</accession>
<protein>
    <recommendedName>
        <fullName evidence="4">Lipoprotein</fullName>
    </recommendedName>
</protein>
<name>A0A494Y7W5_9BURK</name>
<dbReference type="EMBL" id="RBZU01000002">
    <property type="protein sequence ID" value="RKP57657.1"/>
    <property type="molecule type" value="Genomic_DNA"/>
</dbReference>
<dbReference type="OrthoDB" id="9817614at2"/>
<proteinExistence type="predicted"/>